<evidence type="ECO:0000256" key="6">
    <source>
        <dbReference type="ARBA" id="ARBA00022679"/>
    </source>
</evidence>
<keyword evidence="8 14" id="KW-1133">Transmembrane helix</keyword>
<dbReference type="RefSeq" id="WP_073006972.1">
    <property type="nucleotide sequence ID" value="NZ_FQZO01000003.1"/>
</dbReference>
<dbReference type="Pfam" id="PF03706">
    <property type="entry name" value="LPG_synthase_TM"/>
    <property type="match status" value="1"/>
</dbReference>
<keyword evidence="6 14" id="KW-0808">Transferase</keyword>
<evidence type="ECO:0000259" key="15">
    <source>
        <dbReference type="Pfam" id="PF09924"/>
    </source>
</evidence>
<evidence type="ECO:0000256" key="8">
    <source>
        <dbReference type="ARBA" id="ARBA00022989"/>
    </source>
</evidence>
<feature type="transmembrane region" description="Helical" evidence="14">
    <location>
        <begin position="406"/>
        <end position="425"/>
    </location>
</feature>
<feature type="transmembrane region" description="Helical" evidence="14">
    <location>
        <begin position="382"/>
        <end position="399"/>
    </location>
</feature>
<feature type="transmembrane region" description="Helical" evidence="14">
    <location>
        <begin position="300"/>
        <end position="319"/>
    </location>
</feature>
<feature type="transmembrane region" description="Helical" evidence="14">
    <location>
        <begin position="459"/>
        <end position="478"/>
    </location>
</feature>
<feature type="transmembrane region" description="Helical" evidence="14">
    <location>
        <begin position="498"/>
        <end position="514"/>
    </location>
</feature>
<feature type="transmembrane region" description="Helical" evidence="14">
    <location>
        <begin position="176"/>
        <end position="194"/>
    </location>
</feature>
<dbReference type="InterPro" id="IPR016181">
    <property type="entry name" value="Acyl_CoA_acyltransferase"/>
</dbReference>
<reference evidence="16 17" key="1">
    <citation type="submission" date="2016-11" db="EMBL/GenBank/DDBJ databases">
        <authorList>
            <person name="Jaros S."/>
            <person name="Januszkiewicz K."/>
            <person name="Wedrychowicz H."/>
        </authorList>
    </citation>
    <scope>NUCLEOTIDE SEQUENCE [LARGE SCALE GENOMIC DNA]</scope>
    <source>
        <strain evidence="16 17">DSM 21864</strain>
    </source>
</reference>
<keyword evidence="11 14" id="KW-0046">Antibiotic resistance</keyword>
<feature type="transmembrane region" description="Helical" evidence="14">
    <location>
        <begin position="102"/>
        <end position="123"/>
    </location>
</feature>
<dbReference type="NCBIfam" id="NF033480">
    <property type="entry name" value="bifunc_MprF"/>
    <property type="match status" value="1"/>
</dbReference>
<comment type="similarity">
    <text evidence="2 14">Belongs to the LPG synthase family.</text>
</comment>
<dbReference type="InterPro" id="IPR024320">
    <property type="entry name" value="LPG_synthase_C"/>
</dbReference>
<name>A0A1M6HFG9_9CLOT</name>
<feature type="transmembrane region" description="Helical" evidence="14">
    <location>
        <begin position="63"/>
        <end position="82"/>
    </location>
</feature>
<evidence type="ECO:0000256" key="11">
    <source>
        <dbReference type="ARBA" id="ARBA00023251"/>
    </source>
</evidence>
<organism evidence="16 17">
    <name type="scientific">Clostridium amylolyticum</name>
    <dbReference type="NCBI Taxonomy" id="1121298"/>
    <lineage>
        <taxon>Bacteria</taxon>
        <taxon>Bacillati</taxon>
        <taxon>Bacillota</taxon>
        <taxon>Clostridia</taxon>
        <taxon>Eubacteriales</taxon>
        <taxon>Clostridiaceae</taxon>
        <taxon>Clostridium</taxon>
    </lineage>
</organism>
<evidence type="ECO:0000313" key="17">
    <source>
        <dbReference type="Proteomes" id="UP000184080"/>
    </source>
</evidence>
<evidence type="ECO:0000256" key="1">
    <source>
        <dbReference type="ARBA" id="ARBA00004651"/>
    </source>
</evidence>
<dbReference type="AlphaFoldDB" id="A0A1M6HFG9"/>
<dbReference type="Pfam" id="PF09924">
    <property type="entry name" value="LPG_synthase_C"/>
    <property type="match status" value="1"/>
</dbReference>
<feature type="transmembrane region" description="Helical" evidence="14">
    <location>
        <begin position="143"/>
        <end position="164"/>
    </location>
</feature>
<dbReference type="GO" id="GO:0050071">
    <property type="term" value="F:phosphatidylglycerol lysyltransferase activity"/>
    <property type="evidence" value="ECO:0007669"/>
    <property type="project" value="UniProtKB-EC"/>
</dbReference>
<feature type="transmembrane region" description="Helical" evidence="14">
    <location>
        <begin position="273"/>
        <end position="294"/>
    </location>
</feature>
<dbReference type="PANTHER" id="PTHR34697">
    <property type="entry name" value="PHOSPHATIDYLGLYCEROL LYSYLTRANSFERASE"/>
    <property type="match status" value="1"/>
</dbReference>
<accession>A0A1M6HFG9</accession>
<protein>
    <recommendedName>
        <fullName evidence="4 14">Phosphatidylglycerol lysyltransferase</fullName>
        <ecNumber evidence="3 14">2.3.2.3</ecNumber>
    </recommendedName>
    <alternativeName>
        <fullName evidence="12 14">Lysylphosphatidylglycerol synthase</fullName>
    </alternativeName>
</protein>
<comment type="subcellular location">
    <subcellularLocation>
        <location evidence="1 14">Cell membrane</location>
        <topology evidence="1 14">Multi-pass membrane protein</topology>
    </subcellularLocation>
</comment>
<feature type="transmembrane region" description="Helical" evidence="14">
    <location>
        <begin position="24"/>
        <end position="42"/>
    </location>
</feature>
<dbReference type="InterPro" id="IPR022791">
    <property type="entry name" value="L-PG_synthase/AglD"/>
</dbReference>
<evidence type="ECO:0000256" key="7">
    <source>
        <dbReference type="ARBA" id="ARBA00022692"/>
    </source>
</evidence>
<sequence length="848" mass="96044">MNFKLRDLDKDKVKEIIKNKKGDILKVVIALIVIAVMIYEFGNEIKSVNFRKTFYILRDLGNVTILIMMIAGIVAVMSTTLYDFSISKYFGFHLSSGKVLKIGWIANSINSFIGMGGIGGASVRTLLYKRENIDTKKAVNANFYIILSTGTGLSTLIILGFLNVFNFSFLIDESNFYKIILVVFILYIPLYFLSGKIKFIREKILGENVEAPLKLKLMLFFSSIVEWLAAASFFAGISRSFTPNLSIRGALGVYIVAVTLGLASFIPSGLGSFDFAALLGLKLMGAGYEAALAGILTFRLFYYVVPWSISMVFLAIDLVSRRKKTKKEEKNISSEIGVRALAALVFLGGVILVLSSATPALADRIKVIHKVLSFPVLRFSKNASMAIGIILIILSRGIWDKIKSYYNLTVIFLLLGGFLTFIKGLDFEESTIILIISGLLYLGKDNFYRESAPIRLKDIFIILISTTIMAFIYAGISYSTHRHLFTTMESKNALLSRVFLFLIVTWIIAGLFLFRRVRKVGFEFPNDEDLEELEDFLKKYSGNRMTHLLFLKDKCFYFSQNKKVLIAYTPYKDKMVVLGDPIGEKELFINAILEFRHFADKFDMIPVIYEASDENLSIYHDNGYEFFKLGEEALIDLVDFNLTGKKKQDLRIARNKMDKNEFQFAMIMPPFDKEFLDKLRVISDEWLGERKEKGFSVGWFDTDYLNRAPIAVINKDDDILAFASIMPIYDNVTISIDLMRGKVEVPSGVMDALFLGIINWSKDNGYKQFSLGVAPLSNVGSNPYSHTDEKLGKYVYNYGNKIYSFRGLRKFKEKFQPEWKGVYLAYPKGAKLTLLVLELALLAGKHKE</sequence>
<keyword evidence="9 14" id="KW-0443">Lipid metabolism</keyword>
<comment type="function">
    <text evidence="14">Catalyzes the transfer of a lysyl group from L-lysyl-tRNA(Lys) to membrane-bound phosphatidylglycerol (PG), which produces lysylphosphatidylglycerol (LPG), a major component of the bacterial membrane with a positive net charge. LPG synthesis contributes to bacterial virulence as it is involved in the resistance mechanism against cationic antimicrobial peptides (CAMP) produces by the host's immune system (defensins, cathelicidins) and by the competing microorganisms.</text>
</comment>
<feature type="transmembrane region" description="Helical" evidence="14">
    <location>
        <begin position="215"/>
        <end position="235"/>
    </location>
</feature>
<keyword evidence="5" id="KW-1003">Cell membrane</keyword>
<feature type="domain" description="Phosphatidylglycerol lysyltransferase C-terminal" evidence="15">
    <location>
        <begin position="537"/>
        <end position="826"/>
    </location>
</feature>
<gene>
    <name evidence="14" type="primary">mprF</name>
    <name evidence="16" type="ORF">SAMN05444401_2503</name>
</gene>
<dbReference type="STRING" id="1121298.SAMN05444401_2503"/>
<evidence type="ECO:0000256" key="13">
    <source>
        <dbReference type="ARBA" id="ARBA00047540"/>
    </source>
</evidence>
<evidence type="ECO:0000256" key="4">
    <source>
        <dbReference type="ARBA" id="ARBA00021546"/>
    </source>
</evidence>
<feature type="transmembrane region" description="Helical" evidence="14">
    <location>
        <begin position="340"/>
        <end position="362"/>
    </location>
</feature>
<dbReference type="GO" id="GO:0055091">
    <property type="term" value="P:phospholipid homeostasis"/>
    <property type="evidence" value="ECO:0007669"/>
    <property type="project" value="TreeGrafter"/>
</dbReference>
<dbReference type="PANTHER" id="PTHR34697:SF2">
    <property type="entry name" value="PHOSPHATIDYLGLYCEROL LYSYLTRANSFERASE"/>
    <property type="match status" value="1"/>
</dbReference>
<dbReference type="GO" id="GO:0006629">
    <property type="term" value="P:lipid metabolic process"/>
    <property type="evidence" value="ECO:0007669"/>
    <property type="project" value="UniProtKB-KW"/>
</dbReference>
<dbReference type="InterPro" id="IPR051211">
    <property type="entry name" value="PG_lysyltransferase"/>
</dbReference>
<dbReference type="GO" id="GO:0046677">
    <property type="term" value="P:response to antibiotic"/>
    <property type="evidence" value="ECO:0007669"/>
    <property type="project" value="UniProtKB-KW"/>
</dbReference>
<dbReference type="EMBL" id="FQZO01000003">
    <property type="protein sequence ID" value="SHJ20916.1"/>
    <property type="molecule type" value="Genomic_DNA"/>
</dbReference>
<evidence type="ECO:0000256" key="10">
    <source>
        <dbReference type="ARBA" id="ARBA00023136"/>
    </source>
</evidence>
<dbReference type="OrthoDB" id="145485at2"/>
<dbReference type="SUPFAM" id="SSF55729">
    <property type="entry name" value="Acyl-CoA N-acyltransferases (Nat)"/>
    <property type="match status" value="1"/>
</dbReference>
<feature type="transmembrane region" description="Helical" evidence="14">
    <location>
        <begin position="247"/>
        <end position="266"/>
    </location>
</feature>
<evidence type="ECO:0000256" key="9">
    <source>
        <dbReference type="ARBA" id="ARBA00023098"/>
    </source>
</evidence>
<keyword evidence="7 14" id="KW-0812">Transmembrane</keyword>
<dbReference type="EC" id="2.3.2.3" evidence="3 14"/>
<dbReference type="GO" id="GO:0005886">
    <property type="term" value="C:plasma membrane"/>
    <property type="evidence" value="ECO:0007669"/>
    <property type="project" value="UniProtKB-SubCell"/>
</dbReference>
<keyword evidence="17" id="KW-1185">Reference proteome</keyword>
<proteinExistence type="inferred from homology"/>
<evidence type="ECO:0000313" key="16">
    <source>
        <dbReference type="EMBL" id="SHJ20916.1"/>
    </source>
</evidence>
<comment type="catalytic activity">
    <reaction evidence="13 14">
        <text>L-lysyl-tRNA(Lys) + a 1,2-diacyl-sn-glycero-3-phospho-(1'-sn-glycerol) = a 1,2-diacyl-sn-glycero-3-phospho-1'-(3'-O-L-lysyl)-sn-glycerol + tRNA(Lys)</text>
        <dbReference type="Rhea" id="RHEA:10668"/>
        <dbReference type="Rhea" id="RHEA-COMP:9696"/>
        <dbReference type="Rhea" id="RHEA-COMP:9697"/>
        <dbReference type="ChEBI" id="CHEBI:64716"/>
        <dbReference type="ChEBI" id="CHEBI:75792"/>
        <dbReference type="ChEBI" id="CHEBI:78442"/>
        <dbReference type="ChEBI" id="CHEBI:78529"/>
        <dbReference type="EC" id="2.3.2.3"/>
    </reaction>
</comment>
<evidence type="ECO:0000256" key="2">
    <source>
        <dbReference type="ARBA" id="ARBA00008627"/>
    </source>
</evidence>
<dbReference type="Proteomes" id="UP000184080">
    <property type="component" value="Unassembled WGS sequence"/>
</dbReference>
<evidence type="ECO:0000256" key="5">
    <source>
        <dbReference type="ARBA" id="ARBA00022475"/>
    </source>
</evidence>
<evidence type="ECO:0000256" key="12">
    <source>
        <dbReference type="ARBA" id="ARBA00031899"/>
    </source>
</evidence>
<evidence type="ECO:0000256" key="14">
    <source>
        <dbReference type="RuleBase" id="RU363042"/>
    </source>
</evidence>
<evidence type="ECO:0000256" key="3">
    <source>
        <dbReference type="ARBA" id="ARBA00012014"/>
    </source>
</evidence>
<keyword evidence="10 14" id="KW-0472">Membrane</keyword>